<dbReference type="Proteomes" id="UP000269352">
    <property type="component" value="Unassembled WGS sequence"/>
</dbReference>
<evidence type="ECO:0000313" key="2">
    <source>
        <dbReference type="EMBL" id="GBR74444.1"/>
    </source>
</evidence>
<gene>
    <name evidence="2" type="ORF">NO1_1618</name>
</gene>
<dbReference type="Pfam" id="PF01850">
    <property type="entry name" value="PIN"/>
    <property type="match status" value="1"/>
</dbReference>
<evidence type="ECO:0000313" key="3">
    <source>
        <dbReference type="Proteomes" id="UP000269352"/>
    </source>
</evidence>
<keyword evidence="3" id="KW-1185">Reference proteome</keyword>
<feature type="domain" description="PIN" evidence="1">
    <location>
        <begin position="3"/>
        <end position="120"/>
    </location>
</feature>
<dbReference type="InterPro" id="IPR029060">
    <property type="entry name" value="PIN-like_dom_sf"/>
</dbReference>
<sequence length="134" mass="15161">MTYILDACALIAYLTNELGAEFVEKILINTKVNPVIMHKVNLLEIYYGFFRDYGQEKADELLKDIPLLDLKIIDGVSDKLFREAGRLKATYKLSLADAICLAQAQISGATVVSSDHHEFDVIEQHEALNFAWLR</sequence>
<dbReference type="SUPFAM" id="SSF88723">
    <property type="entry name" value="PIN domain-like"/>
    <property type="match status" value="1"/>
</dbReference>
<dbReference type="AlphaFoldDB" id="A0A388TC76"/>
<reference evidence="2 3" key="1">
    <citation type="journal article" date="2019" name="ISME J.">
        <title>Genome analyses of uncultured TG2/ZB3 bacteria in 'Margulisbacteria' specifically attached to ectosymbiotic spirochetes of protists in the termite gut.</title>
        <authorList>
            <person name="Utami Y.D."/>
            <person name="Kuwahara H."/>
            <person name="Igai K."/>
            <person name="Murakami T."/>
            <person name="Sugaya K."/>
            <person name="Morikawa T."/>
            <person name="Nagura Y."/>
            <person name="Yuki M."/>
            <person name="Deevong P."/>
            <person name="Inoue T."/>
            <person name="Kihara K."/>
            <person name="Lo N."/>
            <person name="Yamada A."/>
            <person name="Ohkuma M."/>
            <person name="Hongoh Y."/>
        </authorList>
    </citation>
    <scope>NUCLEOTIDE SEQUENCE [LARGE SCALE GENOMIC DNA]</scope>
    <source>
        <strain evidence="2">NkOx7-01</strain>
    </source>
</reference>
<protein>
    <submittedName>
        <fullName evidence="2">Toxin PIN domain</fullName>
    </submittedName>
</protein>
<dbReference type="Gene3D" id="3.40.50.1010">
    <property type="entry name" value="5'-nuclease"/>
    <property type="match status" value="1"/>
</dbReference>
<organism evidence="2 3">
    <name type="scientific">Termititenax aidoneus</name>
    <dbReference type="NCBI Taxonomy" id="2218524"/>
    <lineage>
        <taxon>Bacteria</taxon>
        <taxon>Bacillati</taxon>
        <taxon>Candidatus Margulisiibacteriota</taxon>
        <taxon>Candidatus Termititenacia</taxon>
        <taxon>Candidatus Termititenacales</taxon>
        <taxon>Candidatus Termititenacaceae</taxon>
        <taxon>Candidatus Termititenax</taxon>
    </lineage>
</organism>
<proteinExistence type="predicted"/>
<accession>A0A388TC76</accession>
<dbReference type="InterPro" id="IPR002716">
    <property type="entry name" value="PIN_dom"/>
</dbReference>
<evidence type="ECO:0000259" key="1">
    <source>
        <dbReference type="Pfam" id="PF01850"/>
    </source>
</evidence>
<comment type="caution">
    <text evidence="2">The sequence shown here is derived from an EMBL/GenBank/DDBJ whole genome shotgun (WGS) entry which is preliminary data.</text>
</comment>
<name>A0A388TC76_TERA1</name>
<dbReference type="EMBL" id="BGZN01000046">
    <property type="protein sequence ID" value="GBR74444.1"/>
    <property type="molecule type" value="Genomic_DNA"/>
</dbReference>